<dbReference type="RefSeq" id="WP_166272734.1">
    <property type="nucleotide sequence ID" value="NZ_JAAFGS010000001.1"/>
</dbReference>
<keyword evidence="3" id="KW-1185">Reference proteome</keyword>
<dbReference type="Gene3D" id="3.40.30.10">
    <property type="entry name" value="Glutaredoxin"/>
    <property type="match status" value="1"/>
</dbReference>
<dbReference type="CDD" id="cd02947">
    <property type="entry name" value="TRX_family"/>
    <property type="match status" value="1"/>
</dbReference>
<name>A0ABX0F0R4_9BACL</name>
<accession>A0ABX0F0R4</accession>
<evidence type="ECO:0000313" key="2">
    <source>
        <dbReference type="EMBL" id="NGZ74491.1"/>
    </source>
</evidence>
<feature type="domain" description="Thioredoxin" evidence="1">
    <location>
        <begin position="4"/>
        <end position="82"/>
    </location>
</feature>
<organism evidence="2 3">
    <name type="scientific">Saccharibacillus alkalitolerans</name>
    <dbReference type="NCBI Taxonomy" id="2705290"/>
    <lineage>
        <taxon>Bacteria</taxon>
        <taxon>Bacillati</taxon>
        <taxon>Bacillota</taxon>
        <taxon>Bacilli</taxon>
        <taxon>Bacillales</taxon>
        <taxon>Paenibacillaceae</taxon>
        <taxon>Saccharibacillus</taxon>
    </lineage>
</organism>
<dbReference type="InterPro" id="IPR036249">
    <property type="entry name" value="Thioredoxin-like_sf"/>
</dbReference>
<evidence type="ECO:0000313" key="3">
    <source>
        <dbReference type="Proteomes" id="UP000800303"/>
    </source>
</evidence>
<dbReference type="SUPFAM" id="SSF52833">
    <property type="entry name" value="Thioredoxin-like"/>
    <property type="match status" value="1"/>
</dbReference>
<reference evidence="2 3" key="1">
    <citation type="submission" date="2020-01" db="EMBL/GenBank/DDBJ databases">
        <title>Polyphasic characterisation and genomic insights into a novel alkali tolerant bacterium VR-M41.</title>
        <authorList>
            <person name="Vemuluri V.R."/>
        </authorList>
    </citation>
    <scope>NUCLEOTIDE SEQUENCE [LARGE SCALE GENOMIC DNA]</scope>
    <source>
        <strain evidence="2 3">VR-M41</strain>
    </source>
</reference>
<dbReference type="Pfam" id="PF00085">
    <property type="entry name" value="Thioredoxin"/>
    <property type="match status" value="1"/>
</dbReference>
<dbReference type="EMBL" id="JAAFGS010000001">
    <property type="protein sequence ID" value="NGZ74491.1"/>
    <property type="molecule type" value="Genomic_DNA"/>
</dbReference>
<evidence type="ECO:0000259" key="1">
    <source>
        <dbReference type="Pfam" id="PF00085"/>
    </source>
</evidence>
<protein>
    <submittedName>
        <fullName evidence="2">Thioredoxin family protein</fullName>
    </submittedName>
</protein>
<proteinExistence type="predicted"/>
<comment type="caution">
    <text evidence="2">The sequence shown here is derived from an EMBL/GenBank/DDBJ whole genome shotgun (WGS) entry which is preliminary data.</text>
</comment>
<gene>
    <name evidence="2" type="ORF">GYN08_04115</name>
</gene>
<dbReference type="InterPro" id="IPR013766">
    <property type="entry name" value="Thioredoxin_domain"/>
</dbReference>
<dbReference type="Proteomes" id="UP000800303">
    <property type="component" value="Unassembled WGS sequence"/>
</dbReference>
<sequence>MRETTEKELAGWIESGERRVVVFGHTPFCGTCKAARRMLEVVEQMDAEVDIYALDLNFAPAFIQAYRISSTPSLSIFEPGTRKSPRTIYAMQSVPHLLEFIGSGRG</sequence>